<gene>
    <name evidence="2" type="ORF">DMO24_00505</name>
    <name evidence="1" type="ORF">FHX36_002372</name>
</gene>
<reference evidence="2 3" key="1">
    <citation type="submission" date="2018-06" db="EMBL/GenBank/DDBJ databases">
        <title>Draft genome sequence of Modestobacter versicolor CP153-2.</title>
        <authorList>
            <person name="Gundlapally S.R."/>
        </authorList>
    </citation>
    <scope>NUCLEOTIDE SEQUENCE [LARGE SCALE GENOMIC DNA]</scope>
    <source>
        <strain evidence="2 3">CP153-2</strain>
    </source>
</reference>
<evidence type="ECO:0000313" key="3">
    <source>
        <dbReference type="Proteomes" id="UP000247602"/>
    </source>
</evidence>
<proteinExistence type="predicted"/>
<dbReference type="EMBL" id="QKNV01000004">
    <property type="protein sequence ID" value="PZA23325.1"/>
    <property type="molecule type" value="Genomic_DNA"/>
</dbReference>
<keyword evidence="3" id="KW-1185">Reference proteome</keyword>
<dbReference type="OrthoDB" id="4280462at2"/>
<dbReference type="Proteomes" id="UP000580718">
    <property type="component" value="Unassembled WGS sequence"/>
</dbReference>
<comment type="caution">
    <text evidence="2">The sequence shown here is derived from an EMBL/GenBank/DDBJ whole genome shotgun (WGS) entry which is preliminary data.</text>
</comment>
<evidence type="ECO:0000313" key="2">
    <source>
        <dbReference type="EMBL" id="PZA23325.1"/>
    </source>
</evidence>
<organism evidence="2 3">
    <name type="scientific">Modestobacter versicolor</name>
    <dbReference type="NCBI Taxonomy" id="429133"/>
    <lineage>
        <taxon>Bacteria</taxon>
        <taxon>Bacillati</taxon>
        <taxon>Actinomycetota</taxon>
        <taxon>Actinomycetes</taxon>
        <taxon>Geodermatophilales</taxon>
        <taxon>Geodermatophilaceae</taxon>
        <taxon>Modestobacter</taxon>
    </lineage>
</organism>
<dbReference type="EMBL" id="JACIBU010000001">
    <property type="protein sequence ID" value="MBB3676637.1"/>
    <property type="molecule type" value="Genomic_DNA"/>
</dbReference>
<protein>
    <submittedName>
        <fullName evidence="2">Uncharacterized protein</fullName>
    </submittedName>
</protein>
<dbReference type="Proteomes" id="UP000247602">
    <property type="component" value="Unassembled WGS sequence"/>
</dbReference>
<accession>A0A323VF95</accession>
<reference evidence="1 4" key="2">
    <citation type="submission" date="2020-08" db="EMBL/GenBank/DDBJ databases">
        <title>Sequencing the genomes of 1000 actinobacteria strains.</title>
        <authorList>
            <person name="Klenk H.-P."/>
        </authorList>
    </citation>
    <scope>NUCLEOTIDE SEQUENCE [LARGE SCALE GENOMIC DNA]</scope>
    <source>
        <strain evidence="1 4">DSM 16678</strain>
    </source>
</reference>
<sequence length="137" mass="14152">MAAAHPAPRPLTTTERGLLDALLSHDFPGAAELRAQLDRTTATSGCTCGCGTLDLHVPDDAPGAPAAGAAPVEGTVAGADGRPAGGVLLFVEGGRLSRLDITSYGDPLPVPAPEQVTWGSTAWAREDTVRRPARYRR</sequence>
<dbReference type="AlphaFoldDB" id="A0A323VF95"/>
<evidence type="ECO:0000313" key="1">
    <source>
        <dbReference type="EMBL" id="MBB3676637.1"/>
    </source>
</evidence>
<evidence type="ECO:0000313" key="4">
    <source>
        <dbReference type="Proteomes" id="UP000580718"/>
    </source>
</evidence>
<name>A0A323VF95_9ACTN</name>
<dbReference type="RefSeq" id="WP_110550308.1">
    <property type="nucleotide sequence ID" value="NZ_JACIBU010000001.1"/>
</dbReference>